<sequence>MQISTYLTPDSVLFLTETDKSQILETMCRHAADMNMVPGLDQFRTAILEREQIMSTGIGLQVAVPHAKIPGIADFFVLIGVTREAVNWDSIDKQPVRLVFMIGGPADRQSDYLKILSKITLVIKNAGRREALLKAPDAQAILAEFSEL</sequence>
<gene>
    <name evidence="2" type="ORF">DC28_10435</name>
</gene>
<dbReference type="STRING" id="1480694.DC28_10435"/>
<protein>
    <submittedName>
        <fullName evidence="2">PTS sugar transporter subunit IIA</fullName>
    </submittedName>
</protein>
<reference evidence="2 3" key="1">
    <citation type="submission" date="2014-05" db="EMBL/GenBank/DDBJ databases">
        <title>De novo Genome Sequence of Spirocheata sp.</title>
        <authorList>
            <person name="Shivani Y."/>
            <person name="Subhash Y."/>
            <person name="Tushar L."/>
            <person name="Sasikala C."/>
            <person name="Ramana C.V."/>
        </authorList>
    </citation>
    <scope>NUCLEOTIDE SEQUENCE [LARGE SCALE GENOMIC DNA]</scope>
    <source>
        <strain evidence="2 3">JC230</strain>
    </source>
</reference>
<dbReference type="SUPFAM" id="SSF55804">
    <property type="entry name" value="Phoshotransferase/anion transport protein"/>
    <property type="match status" value="1"/>
</dbReference>
<proteinExistence type="predicted"/>
<dbReference type="RefSeq" id="WP_037548105.1">
    <property type="nucleotide sequence ID" value="NZ_JNUP01000065.1"/>
</dbReference>
<dbReference type="InterPro" id="IPR002178">
    <property type="entry name" value="PTS_EIIA_type-2_dom"/>
</dbReference>
<dbReference type="Gene3D" id="3.40.930.10">
    <property type="entry name" value="Mannitol-specific EII, Chain A"/>
    <property type="match status" value="1"/>
</dbReference>
<evidence type="ECO:0000313" key="2">
    <source>
        <dbReference type="EMBL" id="KGE71672.1"/>
    </source>
</evidence>
<comment type="caution">
    <text evidence="2">The sequence shown here is derived from an EMBL/GenBank/DDBJ whole genome shotgun (WGS) entry which is preliminary data.</text>
</comment>
<keyword evidence="3" id="KW-1185">Reference proteome</keyword>
<dbReference type="OrthoDB" id="95460at2"/>
<dbReference type="InterPro" id="IPR016152">
    <property type="entry name" value="PTrfase/Anion_transptr"/>
</dbReference>
<keyword evidence="2" id="KW-0813">Transport</keyword>
<dbReference type="PANTHER" id="PTHR47738:SF2">
    <property type="entry name" value="PTS SYSTEM FRUCTOSE-LIKE EIIA COMPONENT"/>
    <property type="match status" value="1"/>
</dbReference>
<dbReference type="InterPro" id="IPR051541">
    <property type="entry name" value="PTS_SugarTrans_NitroReg"/>
</dbReference>
<dbReference type="PANTHER" id="PTHR47738">
    <property type="entry name" value="PTS SYSTEM FRUCTOSE-LIKE EIIA COMPONENT-RELATED"/>
    <property type="match status" value="1"/>
</dbReference>
<dbReference type="PROSITE" id="PS51094">
    <property type="entry name" value="PTS_EIIA_TYPE_2"/>
    <property type="match status" value="1"/>
</dbReference>
<dbReference type="PROSITE" id="PS00372">
    <property type="entry name" value="PTS_EIIA_TYPE_2_HIS"/>
    <property type="match status" value="1"/>
</dbReference>
<evidence type="ECO:0000259" key="1">
    <source>
        <dbReference type="PROSITE" id="PS51094"/>
    </source>
</evidence>
<evidence type="ECO:0000313" key="3">
    <source>
        <dbReference type="Proteomes" id="UP000029692"/>
    </source>
</evidence>
<accession>A0A098QYU5</accession>
<dbReference type="EMBL" id="JNUP01000065">
    <property type="protein sequence ID" value="KGE71672.1"/>
    <property type="molecule type" value="Genomic_DNA"/>
</dbReference>
<dbReference type="eggNOG" id="COG1762">
    <property type="taxonomic scope" value="Bacteria"/>
</dbReference>
<organism evidence="2 3">
    <name type="scientific">Spirochaeta lutea</name>
    <dbReference type="NCBI Taxonomy" id="1480694"/>
    <lineage>
        <taxon>Bacteria</taxon>
        <taxon>Pseudomonadati</taxon>
        <taxon>Spirochaetota</taxon>
        <taxon>Spirochaetia</taxon>
        <taxon>Spirochaetales</taxon>
        <taxon>Spirochaetaceae</taxon>
        <taxon>Spirochaeta</taxon>
    </lineage>
</organism>
<name>A0A098QYU5_9SPIO</name>
<dbReference type="Proteomes" id="UP000029692">
    <property type="component" value="Unassembled WGS sequence"/>
</dbReference>
<feature type="domain" description="PTS EIIA type-2" evidence="1">
    <location>
        <begin position="4"/>
        <end position="148"/>
    </location>
</feature>
<dbReference type="AlphaFoldDB" id="A0A098QYU5"/>
<dbReference type="Pfam" id="PF00359">
    <property type="entry name" value="PTS_EIIA_2"/>
    <property type="match status" value="1"/>
</dbReference>
<keyword evidence="2" id="KW-0762">Sugar transport</keyword>
<dbReference type="CDD" id="cd00211">
    <property type="entry name" value="PTS_IIA_fru"/>
    <property type="match status" value="1"/>
</dbReference>